<sequence>MLSIEELMQEALSLPSAERALLAEKLVESLVFDVDGKIETLWTTEAKRRRDEIRNGTVEVISGEQALAAIKKIVKETLQEEISKLDSQKTEKFLETFGS</sequence>
<dbReference type="Proteomes" id="UP000008206">
    <property type="component" value="Chromosome"/>
</dbReference>
<dbReference type="KEGG" id="cyj:Cyan7822_3030"/>
<dbReference type="OrthoDB" id="516945at2"/>
<dbReference type="EMBL" id="CP002198">
    <property type="protein sequence ID" value="ADN14985.1"/>
    <property type="molecule type" value="Genomic_DNA"/>
</dbReference>
<name>E0U9R5_GLOV7</name>
<evidence type="ECO:0000313" key="1">
    <source>
        <dbReference type="EMBL" id="ADN14985.1"/>
    </source>
</evidence>
<protein>
    <submittedName>
        <fullName evidence="1">Putative addiction module component CHP02574 family protein</fullName>
    </submittedName>
</protein>
<dbReference type="eggNOG" id="ENOG50334BF">
    <property type="taxonomic scope" value="Bacteria"/>
</dbReference>
<evidence type="ECO:0000313" key="2">
    <source>
        <dbReference type="Proteomes" id="UP000008206"/>
    </source>
</evidence>
<keyword evidence="2" id="KW-1185">Reference proteome</keyword>
<dbReference type="STRING" id="497965.Cyan7822_3030"/>
<proteinExistence type="predicted"/>
<dbReference type="RefSeq" id="WP_013323078.1">
    <property type="nucleotide sequence ID" value="NC_014501.1"/>
</dbReference>
<dbReference type="InterPro" id="IPR013406">
    <property type="entry name" value="CHP02574_addiction_mod"/>
</dbReference>
<gene>
    <name evidence="1" type="ordered locus">Cyan7822_3030</name>
</gene>
<dbReference type="AlphaFoldDB" id="E0U9R5"/>
<reference evidence="2" key="1">
    <citation type="journal article" date="2011" name="MBio">
        <title>Novel metabolic attributes of the genus Cyanothece, comprising a group of unicellular nitrogen-fixing Cyanobacteria.</title>
        <authorList>
            <person name="Bandyopadhyay A."/>
            <person name="Elvitigala T."/>
            <person name="Welsh E."/>
            <person name="Stockel J."/>
            <person name="Liberton M."/>
            <person name="Min H."/>
            <person name="Sherman L.A."/>
            <person name="Pakrasi H.B."/>
        </authorList>
    </citation>
    <scope>NUCLEOTIDE SEQUENCE [LARGE SCALE GENOMIC DNA]</scope>
    <source>
        <strain evidence="2">PCC 7822</strain>
    </source>
</reference>
<accession>E0U9R5</accession>
<organism evidence="1 2">
    <name type="scientific">Gloeothece verrucosa (strain PCC 7822)</name>
    <name type="common">Cyanothece sp. (strain PCC 7822)</name>
    <dbReference type="NCBI Taxonomy" id="497965"/>
    <lineage>
        <taxon>Bacteria</taxon>
        <taxon>Bacillati</taxon>
        <taxon>Cyanobacteriota</taxon>
        <taxon>Cyanophyceae</taxon>
        <taxon>Oscillatoriophycideae</taxon>
        <taxon>Chroococcales</taxon>
        <taxon>Aphanothecaceae</taxon>
        <taxon>Gloeothece</taxon>
        <taxon>Gloeothece verrucosa</taxon>
    </lineage>
</organism>
<dbReference type="HOGENOM" id="CLU_177580_3_0_3"/>
<dbReference type="Pfam" id="PF09720">
    <property type="entry name" value="Unstab_antitox"/>
    <property type="match status" value="1"/>
</dbReference>